<keyword evidence="3" id="KW-1185">Reference proteome</keyword>
<protein>
    <recommendedName>
        <fullName evidence="4">Ricin B lectin domain-containing protein</fullName>
    </recommendedName>
</protein>
<organism evidence="2 3">
    <name type="scientific">Papaver somniferum</name>
    <name type="common">Opium poppy</name>
    <dbReference type="NCBI Taxonomy" id="3469"/>
    <lineage>
        <taxon>Eukaryota</taxon>
        <taxon>Viridiplantae</taxon>
        <taxon>Streptophyta</taxon>
        <taxon>Embryophyta</taxon>
        <taxon>Tracheophyta</taxon>
        <taxon>Spermatophyta</taxon>
        <taxon>Magnoliopsida</taxon>
        <taxon>Ranunculales</taxon>
        <taxon>Papaveraceae</taxon>
        <taxon>Papaveroideae</taxon>
        <taxon>Papaver</taxon>
    </lineage>
</organism>
<accession>A0A4Y7IG83</accession>
<feature type="signal peptide" evidence="1">
    <location>
        <begin position="1"/>
        <end position="25"/>
    </location>
</feature>
<dbReference type="EMBL" id="CM010715">
    <property type="protein sequence ID" value="RZC47923.1"/>
    <property type="molecule type" value="Genomic_DNA"/>
</dbReference>
<sequence length="225" mass="25161">MVRIRVMHFSICLAVILIVIQVCVAQGDKKLRSEKLCSQCSKCEANQCPPSESYPHMTTFDNRLIASALQSDHVSIGDRGVYSVPNVIGGVSKTSNSYYGWKSTSGSESGYHRFSNYMDKCSEGRTYLSVDKKGNVAIRSLQSLACLAQADWKSVNPPSHLNHREVRFWVSLSTGKCLTVLRGKNKLKRVLGVAECRFDGSNLNQLFAFRFHYHKAFCCCGVFNK</sequence>
<name>A0A4Y7IG83_PAPSO</name>
<proteinExistence type="predicted"/>
<feature type="chain" id="PRO_5021479255" description="Ricin B lectin domain-containing protein" evidence="1">
    <location>
        <begin position="26"/>
        <end position="225"/>
    </location>
</feature>
<evidence type="ECO:0000313" key="3">
    <source>
        <dbReference type="Proteomes" id="UP000316621"/>
    </source>
</evidence>
<evidence type="ECO:0000313" key="2">
    <source>
        <dbReference type="EMBL" id="RZC47923.1"/>
    </source>
</evidence>
<dbReference type="Proteomes" id="UP000316621">
    <property type="component" value="Chromosome 1"/>
</dbReference>
<dbReference type="OMA" id="HYHKAFC"/>
<reference evidence="2 3" key="1">
    <citation type="journal article" date="2018" name="Science">
        <title>The opium poppy genome and morphinan production.</title>
        <authorList>
            <person name="Guo L."/>
            <person name="Winzer T."/>
            <person name="Yang X."/>
            <person name="Li Y."/>
            <person name="Ning Z."/>
            <person name="He Z."/>
            <person name="Teodor R."/>
            <person name="Lu Y."/>
            <person name="Bowser T.A."/>
            <person name="Graham I.A."/>
            <person name="Ye K."/>
        </authorList>
    </citation>
    <scope>NUCLEOTIDE SEQUENCE [LARGE SCALE GENOMIC DNA]</scope>
    <source>
        <strain evidence="3">cv. HN1</strain>
        <tissue evidence="2">Leaves</tissue>
    </source>
</reference>
<gene>
    <name evidence="2" type="ORF">C5167_040867</name>
</gene>
<keyword evidence="1" id="KW-0732">Signal</keyword>
<dbReference type="Gramene" id="RZC47923">
    <property type="protein sequence ID" value="RZC47923"/>
    <property type="gene ID" value="C5167_040867"/>
</dbReference>
<evidence type="ECO:0008006" key="4">
    <source>
        <dbReference type="Google" id="ProtNLM"/>
    </source>
</evidence>
<evidence type="ECO:0000256" key="1">
    <source>
        <dbReference type="SAM" id="SignalP"/>
    </source>
</evidence>
<dbReference type="AlphaFoldDB" id="A0A4Y7IG83"/>